<evidence type="ECO:0000313" key="3">
    <source>
        <dbReference type="Proteomes" id="UP000064912"/>
    </source>
</evidence>
<proteinExistence type="predicted"/>
<protein>
    <submittedName>
        <fullName evidence="2">Transposase</fullName>
    </submittedName>
</protein>
<dbReference type="Proteomes" id="UP000064912">
    <property type="component" value="Chromosome"/>
</dbReference>
<dbReference type="Pfam" id="PF13276">
    <property type="entry name" value="HTH_21"/>
    <property type="match status" value="1"/>
</dbReference>
<feature type="domain" description="HTH-like" evidence="1">
    <location>
        <begin position="16"/>
        <end position="58"/>
    </location>
</feature>
<dbReference type="EMBL" id="AP014800">
    <property type="protein sequence ID" value="BAQ67473.1"/>
    <property type="molecule type" value="Genomic_DNA"/>
</dbReference>
<dbReference type="KEGG" id="rsu:NHU_00302"/>
<evidence type="ECO:0000313" key="2">
    <source>
        <dbReference type="EMBL" id="BAQ67473.1"/>
    </source>
</evidence>
<accession>A0A0D6AX28</accession>
<dbReference type="AlphaFoldDB" id="A0A0D6AX28"/>
<name>A0A0D6AX28_RHOSU</name>
<reference evidence="2 3" key="1">
    <citation type="submission" date="2015-02" db="EMBL/GenBank/DDBJ databases">
        <title>Genome sequene of Rhodovulum sulfidophilum DSM 2351.</title>
        <authorList>
            <person name="Nagao N."/>
        </authorList>
    </citation>
    <scope>NUCLEOTIDE SEQUENCE [LARGE SCALE GENOMIC DNA]</scope>
    <source>
        <strain evidence="2 3">DSM 2351</strain>
    </source>
</reference>
<organism evidence="2 3">
    <name type="scientific">Rhodovulum sulfidophilum</name>
    <name type="common">Rhodobacter sulfidophilus</name>
    <dbReference type="NCBI Taxonomy" id="35806"/>
    <lineage>
        <taxon>Bacteria</taxon>
        <taxon>Pseudomonadati</taxon>
        <taxon>Pseudomonadota</taxon>
        <taxon>Alphaproteobacteria</taxon>
        <taxon>Rhodobacterales</taxon>
        <taxon>Paracoccaceae</taxon>
        <taxon>Rhodovulum</taxon>
    </lineage>
</organism>
<evidence type="ECO:0000259" key="1">
    <source>
        <dbReference type="Pfam" id="PF13276"/>
    </source>
</evidence>
<dbReference type="InterPro" id="IPR025948">
    <property type="entry name" value="HTH-like_dom"/>
</dbReference>
<gene>
    <name evidence="2" type="ORF">NHU_00302</name>
</gene>
<sequence>MGQKRHKPEEIVARASQYGRYGYRRVAALAREMPAAVNVKRVERIWRREGLKAPRKRRGSG</sequence>
<dbReference type="PATRIC" id="fig|35806.4.peg.307"/>